<evidence type="ECO:0000313" key="2">
    <source>
        <dbReference type="EMBL" id="AMW04054.1"/>
    </source>
</evidence>
<sequence>MNVSPLRSLRYRSLCGAAVVWLVSGCQSTPAVSMETLNSAALLHESMGELTSTMVYDIFSPPQASRVYSYASIASYEALRQGDTTWVSLAGQTRNMPPVPAPDRTKEYSWALAGVRAFLTVSHQLTFSRERMDSVRMVISRRYEQALPADVYARSIAYGDTIATHVLAWAGSDGFKQSRGMPKFSITKQAGRWIPTPPAYMDAVEPNWGTIAPFAMDSGSQFRPSTAIPFDSAKGTAFYTQALEVYDTGKTLTDEQRAIASFWDCNPYVMNVQGHTMFATKKITPGGHWMGIAGIASRKANASLLQSADAYARTAMALADGFIAAWDEKYHSGVIRPESVINAYIDEKWMPLLQTPPFPEYPSGHSVISTSAAQVLTAIYGEGFAFADSTETPYGLPVRSFPSFEAAANEAAISRLYGGIHYRQAIEEGQRQGKLVGQHLLARIATKPGTTIATK</sequence>
<dbReference type="CDD" id="cd03398">
    <property type="entry name" value="PAP2_haloperoxidase"/>
    <property type="match status" value="1"/>
</dbReference>
<dbReference type="PANTHER" id="PTHR34599:SF2">
    <property type="entry name" value="TRAF-TYPE DOMAIN-CONTAINING PROTEIN"/>
    <property type="match status" value="1"/>
</dbReference>
<dbReference type="RefSeq" id="WP_026849342.1">
    <property type="nucleotide sequence ID" value="NZ_CP011454.1"/>
</dbReference>
<reference evidence="2 3" key="2">
    <citation type="journal article" date="2016" name="Environ. Microbiol. Rep.">
        <title>Metagenomic evidence for the presence of phototrophic Gemmatimonadetes bacteria in diverse environments.</title>
        <authorList>
            <person name="Zeng Y."/>
            <person name="Baumbach J."/>
            <person name="Barbosa E.G."/>
            <person name="Azevedo V."/>
            <person name="Zhang C."/>
            <person name="Koblizek M."/>
        </authorList>
    </citation>
    <scope>NUCLEOTIDE SEQUENCE [LARGE SCALE GENOMIC DNA]</scope>
    <source>
        <strain evidence="2 3">AP64</strain>
    </source>
</reference>
<dbReference type="Proteomes" id="UP000076404">
    <property type="component" value="Chromosome"/>
</dbReference>
<dbReference type="STRING" id="1379270.GEMMAAP_02785"/>
<dbReference type="Pfam" id="PF01569">
    <property type="entry name" value="PAP2"/>
    <property type="match status" value="1"/>
</dbReference>
<evidence type="ECO:0000313" key="3">
    <source>
        <dbReference type="Proteomes" id="UP000076404"/>
    </source>
</evidence>
<dbReference type="OrthoDB" id="9780455at2"/>
<reference evidence="2 3" key="1">
    <citation type="journal article" date="2014" name="Proc. Natl. Acad. Sci. U.S.A.">
        <title>Functional type 2 photosynthetic reaction centers found in the rare bacterial phylum Gemmatimonadetes.</title>
        <authorList>
            <person name="Zeng Y."/>
            <person name="Feng F."/>
            <person name="Medova H."/>
            <person name="Dean J."/>
            <person name="Koblizek M."/>
        </authorList>
    </citation>
    <scope>NUCLEOTIDE SEQUENCE [LARGE SCALE GENOMIC DNA]</scope>
    <source>
        <strain evidence="2 3">AP64</strain>
    </source>
</reference>
<organism evidence="2 3">
    <name type="scientific">Gemmatimonas phototrophica</name>
    <dbReference type="NCBI Taxonomy" id="1379270"/>
    <lineage>
        <taxon>Bacteria</taxon>
        <taxon>Pseudomonadati</taxon>
        <taxon>Gemmatimonadota</taxon>
        <taxon>Gemmatimonadia</taxon>
        <taxon>Gemmatimonadales</taxon>
        <taxon>Gemmatimonadaceae</taxon>
        <taxon>Gemmatimonas</taxon>
    </lineage>
</organism>
<proteinExistence type="predicted"/>
<dbReference type="InterPro" id="IPR000326">
    <property type="entry name" value="PAP2/HPO"/>
</dbReference>
<protein>
    <submittedName>
        <fullName evidence="2">Phosphatidic acid phosphatase</fullName>
    </submittedName>
</protein>
<dbReference type="AlphaFoldDB" id="A0A143BI14"/>
<dbReference type="KEGG" id="gph:GEMMAAP_02785"/>
<gene>
    <name evidence="2" type="ORF">GEMMAAP_02785</name>
</gene>
<dbReference type="InterPro" id="IPR036938">
    <property type="entry name" value="PAP2/HPO_sf"/>
</dbReference>
<dbReference type="Gene3D" id="1.10.606.20">
    <property type="match status" value="1"/>
</dbReference>
<keyword evidence="3" id="KW-1185">Reference proteome</keyword>
<dbReference type="PROSITE" id="PS51257">
    <property type="entry name" value="PROKAR_LIPOPROTEIN"/>
    <property type="match status" value="1"/>
</dbReference>
<dbReference type="eggNOG" id="COG0671">
    <property type="taxonomic scope" value="Bacteria"/>
</dbReference>
<accession>A0A143BI14</accession>
<dbReference type="InterPro" id="IPR052559">
    <property type="entry name" value="V-haloperoxidase"/>
</dbReference>
<name>A0A143BI14_9BACT</name>
<evidence type="ECO:0000259" key="1">
    <source>
        <dbReference type="Pfam" id="PF01569"/>
    </source>
</evidence>
<dbReference type="EMBL" id="CP011454">
    <property type="protein sequence ID" value="AMW04054.1"/>
    <property type="molecule type" value="Genomic_DNA"/>
</dbReference>
<feature type="domain" description="Phosphatidic acid phosphatase type 2/haloperoxidase" evidence="1">
    <location>
        <begin position="315"/>
        <end position="430"/>
    </location>
</feature>
<dbReference type="PANTHER" id="PTHR34599">
    <property type="entry name" value="PEROXIDASE-RELATED"/>
    <property type="match status" value="1"/>
</dbReference>
<dbReference type="SUPFAM" id="SSF48317">
    <property type="entry name" value="Acid phosphatase/Vanadium-dependent haloperoxidase"/>
    <property type="match status" value="1"/>
</dbReference>